<gene>
    <name evidence="1" type="ORF">JSE7799_03715</name>
</gene>
<accession>A0A0M7BGJ3</accession>
<proteinExistence type="predicted"/>
<keyword evidence="2" id="KW-1185">Reference proteome</keyword>
<dbReference type="Proteomes" id="UP000049455">
    <property type="component" value="Unassembled WGS sequence"/>
</dbReference>
<dbReference type="AlphaFoldDB" id="A0A0M7BGJ3"/>
<dbReference type="EMBL" id="CYPR01000244">
    <property type="protein sequence ID" value="CUH40974.1"/>
    <property type="molecule type" value="Genomic_DNA"/>
</dbReference>
<name>A0A0M7BGJ3_9RHOB</name>
<evidence type="ECO:0000313" key="1">
    <source>
        <dbReference type="EMBL" id="CUH40974.1"/>
    </source>
</evidence>
<reference evidence="1 2" key="1">
    <citation type="submission" date="2015-09" db="EMBL/GenBank/DDBJ databases">
        <authorList>
            <person name="Jackson K.R."/>
            <person name="Lunt B.L."/>
            <person name="Fisher J.N.B."/>
            <person name="Gardner A.V."/>
            <person name="Bailey M.E."/>
            <person name="Deus L.M."/>
            <person name="Earl A.S."/>
            <person name="Gibby P.D."/>
            <person name="Hartmann K.A."/>
            <person name="Liu J.E."/>
            <person name="Manci A.M."/>
            <person name="Nielsen D.A."/>
            <person name="Solomon M.B."/>
            <person name="Breakwell D.P."/>
            <person name="Burnett S.H."/>
            <person name="Grose J.H."/>
        </authorList>
    </citation>
    <scope>NUCLEOTIDE SEQUENCE [LARGE SCALE GENOMIC DNA]</scope>
    <source>
        <strain evidence="1 2">CECT 7799</strain>
    </source>
</reference>
<protein>
    <submittedName>
        <fullName evidence="1">Uncharacterized protein</fullName>
    </submittedName>
</protein>
<evidence type="ECO:0000313" key="2">
    <source>
        <dbReference type="Proteomes" id="UP000049455"/>
    </source>
</evidence>
<organism evidence="1 2">
    <name type="scientific">Jannaschia seosinensis</name>
    <dbReference type="NCBI Taxonomy" id="313367"/>
    <lineage>
        <taxon>Bacteria</taxon>
        <taxon>Pseudomonadati</taxon>
        <taxon>Pseudomonadota</taxon>
        <taxon>Alphaproteobacteria</taxon>
        <taxon>Rhodobacterales</taxon>
        <taxon>Roseobacteraceae</taxon>
        <taxon>Jannaschia</taxon>
    </lineage>
</organism>
<dbReference type="STRING" id="313367.JSE7799_03715"/>
<sequence>MLIYPCRDGMKTHVMGCWPYAGVIQTRKEHIMQTSCQSCTFFDEHHGNQNQVDEAGLCRYNPPIQQPEADVRGLWPVVKEDDWCGHHTEARQPH</sequence>